<evidence type="ECO:0008006" key="4">
    <source>
        <dbReference type="Google" id="ProtNLM"/>
    </source>
</evidence>
<dbReference type="EnsemblMetazoa" id="HelroT189029">
    <property type="protein sequence ID" value="HelroP189029"/>
    <property type="gene ID" value="HelroG189029"/>
</dbReference>
<evidence type="ECO:0000313" key="3">
    <source>
        <dbReference type="Proteomes" id="UP000015101"/>
    </source>
</evidence>
<sequence>MDSSLRIKRDHWLFVRFMKNSNLCKYIDVFPSDMTINQLKGLSNNNLLTIYGIDSIEDRIAIMKAVHEYNVKRIDQSDHESDGSNIDTSLLLRDKTCSRPAQMSRRHSVHRDIFMSRRILRCGSEKMKININNRNSLNKSQNTSLDLPASNLMKIRNHHLGHSAPDIVSSLSTSSLNAWTTTVYVCDNKTRCEVDVMMPLISISSSCIKTLTTL</sequence>
<dbReference type="RefSeq" id="XP_009023082.1">
    <property type="nucleotide sequence ID" value="XM_009024834.1"/>
</dbReference>
<proteinExistence type="predicted"/>
<reference evidence="2" key="3">
    <citation type="submission" date="2015-06" db="UniProtKB">
        <authorList>
            <consortium name="EnsemblMetazoa"/>
        </authorList>
    </citation>
    <scope>IDENTIFICATION</scope>
</reference>
<name>T1FQK7_HELRO</name>
<dbReference type="GeneID" id="20211104"/>
<accession>T1FQK7</accession>
<gene>
    <name evidence="2" type="primary">20211104</name>
    <name evidence="1" type="ORF">HELRODRAFT_189029</name>
</gene>
<dbReference type="Proteomes" id="UP000015101">
    <property type="component" value="Unassembled WGS sequence"/>
</dbReference>
<reference evidence="1 3" key="2">
    <citation type="journal article" date="2013" name="Nature">
        <title>Insights into bilaterian evolution from three spiralian genomes.</title>
        <authorList>
            <person name="Simakov O."/>
            <person name="Marletaz F."/>
            <person name="Cho S.J."/>
            <person name="Edsinger-Gonzales E."/>
            <person name="Havlak P."/>
            <person name="Hellsten U."/>
            <person name="Kuo D.H."/>
            <person name="Larsson T."/>
            <person name="Lv J."/>
            <person name="Arendt D."/>
            <person name="Savage R."/>
            <person name="Osoegawa K."/>
            <person name="de Jong P."/>
            <person name="Grimwood J."/>
            <person name="Chapman J.A."/>
            <person name="Shapiro H."/>
            <person name="Aerts A."/>
            <person name="Otillar R.P."/>
            <person name="Terry A.Y."/>
            <person name="Boore J.L."/>
            <person name="Grigoriev I.V."/>
            <person name="Lindberg D.R."/>
            <person name="Seaver E.C."/>
            <person name="Weisblat D.A."/>
            <person name="Putnam N.H."/>
            <person name="Rokhsar D.S."/>
        </authorList>
    </citation>
    <scope>NUCLEOTIDE SEQUENCE</scope>
</reference>
<protein>
    <recommendedName>
        <fullName evidence="4">SAM domain-containing protein</fullName>
    </recommendedName>
</protein>
<dbReference type="EMBL" id="AMQM01001147">
    <property type="status" value="NOT_ANNOTATED_CDS"/>
    <property type="molecule type" value="Genomic_DNA"/>
</dbReference>
<dbReference type="HOGENOM" id="CLU_1290233_0_0_1"/>
<keyword evidence="3" id="KW-1185">Reference proteome</keyword>
<evidence type="ECO:0000313" key="1">
    <source>
        <dbReference type="EMBL" id="ESN99203.1"/>
    </source>
</evidence>
<dbReference type="KEGG" id="hro:HELRODRAFT_189029"/>
<dbReference type="EMBL" id="KB097143">
    <property type="protein sequence ID" value="ESN99203.1"/>
    <property type="molecule type" value="Genomic_DNA"/>
</dbReference>
<dbReference type="InParanoid" id="T1FQK7"/>
<reference evidence="3" key="1">
    <citation type="submission" date="2012-12" db="EMBL/GenBank/DDBJ databases">
        <authorList>
            <person name="Hellsten U."/>
            <person name="Grimwood J."/>
            <person name="Chapman J.A."/>
            <person name="Shapiro H."/>
            <person name="Aerts A."/>
            <person name="Otillar R.P."/>
            <person name="Terry A.Y."/>
            <person name="Boore J.L."/>
            <person name="Simakov O."/>
            <person name="Marletaz F."/>
            <person name="Cho S.-J."/>
            <person name="Edsinger-Gonzales E."/>
            <person name="Havlak P."/>
            <person name="Kuo D.-H."/>
            <person name="Larsson T."/>
            <person name="Lv J."/>
            <person name="Arendt D."/>
            <person name="Savage R."/>
            <person name="Osoegawa K."/>
            <person name="de Jong P."/>
            <person name="Lindberg D.R."/>
            <person name="Seaver E.C."/>
            <person name="Weisblat D.A."/>
            <person name="Putnam N.H."/>
            <person name="Grigoriev I.V."/>
            <person name="Rokhsar D.S."/>
        </authorList>
    </citation>
    <scope>NUCLEOTIDE SEQUENCE</scope>
</reference>
<evidence type="ECO:0000313" key="2">
    <source>
        <dbReference type="EnsemblMetazoa" id="HelroP189029"/>
    </source>
</evidence>
<dbReference type="CTD" id="20211104"/>
<dbReference type="AlphaFoldDB" id="T1FQK7"/>
<organism evidence="2 3">
    <name type="scientific">Helobdella robusta</name>
    <name type="common">Californian leech</name>
    <dbReference type="NCBI Taxonomy" id="6412"/>
    <lineage>
        <taxon>Eukaryota</taxon>
        <taxon>Metazoa</taxon>
        <taxon>Spiralia</taxon>
        <taxon>Lophotrochozoa</taxon>
        <taxon>Annelida</taxon>
        <taxon>Clitellata</taxon>
        <taxon>Hirudinea</taxon>
        <taxon>Rhynchobdellida</taxon>
        <taxon>Glossiphoniidae</taxon>
        <taxon>Helobdella</taxon>
    </lineage>
</organism>